<dbReference type="EMBL" id="MEIU01000065">
    <property type="protein sequence ID" value="PIT58991.1"/>
    <property type="molecule type" value="Genomic_DNA"/>
</dbReference>
<dbReference type="InterPro" id="IPR045681">
    <property type="entry name" value="DUF6201"/>
</dbReference>
<reference evidence="2 3" key="1">
    <citation type="journal article" date="2017" name="MBio">
        <title>Type VI secretion-mediated competition in the bee gut microbiome.</title>
        <authorList>
            <person name="Steele M.I."/>
            <person name="Kwong W.K."/>
            <person name="Powell J.E."/>
            <person name="Whiteley M."/>
            <person name="Moran N.A."/>
        </authorList>
    </citation>
    <scope>NUCLEOTIDE SEQUENCE [LARGE SCALE GENOMIC DNA]</scope>
    <source>
        <strain evidence="2 3">HK3</strain>
    </source>
</reference>
<name>A0A855FRK0_9NEIS</name>
<keyword evidence="1" id="KW-1133">Transmembrane helix</keyword>
<keyword evidence="1" id="KW-0812">Transmembrane</keyword>
<gene>
    <name evidence="2" type="ORF">BHC57_10435</name>
</gene>
<evidence type="ECO:0000313" key="3">
    <source>
        <dbReference type="Proteomes" id="UP000230463"/>
    </source>
</evidence>
<dbReference type="Proteomes" id="UP000230463">
    <property type="component" value="Unassembled WGS sequence"/>
</dbReference>
<dbReference type="AlphaFoldDB" id="A0A855FRK0"/>
<keyword evidence="1" id="KW-0472">Membrane</keyword>
<evidence type="ECO:0000256" key="1">
    <source>
        <dbReference type="SAM" id="Phobius"/>
    </source>
</evidence>
<dbReference type="Pfam" id="PF19703">
    <property type="entry name" value="DUF6201"/>
    <property type="match status" value="1"/>
</dbReference>
<comment type="caution">
    <text evidence="2">The sequence shown here is derived from an EMBL/GenBank/DDBJ whole genome shotgun (WGS) entry which is preliminary data.</text>
</comment>
<proteinExistence type="predicted"/>
<protein>
    <submittedName>
        <fullName evidence="2">Uncharacterized protein</fullName>
    </submittedName>
</protein>
<organism evidence="2 3">
    <name type="scientific">Snodgrassella alvi</name>
    <dbReference type="NCBI Taxonomy" id="1196083"/>
    <lineage>
        <taxon>Bacteria</taxon>
        <taxon>Pseudomonadati</taxon>
        <taxon>Pseudomonadota</taxon>
        <taxon>Betaproteobacteria</taxon>
        <taxon>Neisseriales</taxon>
        <taxon>Neisseriaceae</taxon>
        <taxon>Snodgrassella</taxon>
    </lineage>
</organism>
<feature type="transmembrane region" description="Helical" evidence="1">
    <location>
        <begin position="45"/>
        <end position="67"/>
    </location>
</feature>
<evidence type="ECO:0000313" key="2">
    <source>
        <dbReference type="EMBL" id="PIT58991.1"/>
    </source>
</evidence>
<sequence length="170" mass="19834">MVVIIVLIGLKMKSNHRKEKVKDNNAFAVFITTVLQKNSNFIKKLIFIILTIAMLIWLFFFSSSSFYGDFNLHYTKEGDDGEYYLNMYQHLPTTPIAVYKLIDGYDKYFWVLYNKDGKEIWHSPHYAYLNDTIGGLVIPTKKSNLLRYRSNGGWETVDLTDKINQVNGKK</sequence>
<accession>A0A855FRK0</accession>